<dbReference type="EMBL" id="JASBWV010000003">
    <property type="protein sequence ID" value="KAJ9126961.1"/>
    <property type="molecule type" value="Genomic_DNA"/>
</dbReference>
<keyword evidence="2" id="KW-1185">Reference proteome</keyword>
<protein>
    <submittedName>
        <fullName evidence="1">Uncharacterized protein</fullName>
    </submittedName>
</protein>
<name>A0ACC2XUB0_9TREE</name>
<reference evidence="1" key="1">
    <citation type="submission" date="2023-04" db="EMBL/GenBank/DDBJ databases">
        <title>Draft Genome sequencing of Naganishia species isolated from polar environments using Oxford Nanopore Technology.</title>
        <authorList>
            <person name="Leo P."/>
            <person name="Venkateswaran K."/>
        </authorList>
    </citation>
    <scope>NUCLEOTIDE SEQUENCE</scope>
    <source>
        <strain evidence="1">DBVPG 5303</strain>
    </source>
</reference>
<accession>A0ACC2XUB0</accession>
<proteinExistence type="predicted"/>
<evidence type="ECO:0000313" key="1">
    <source>
        <dbReference type="EMBL" id="KAJ9126961.1"/>
    </source>
</evidence>
<sequence>MGFSLFKKKNKDKTAPASPSLPAINNQRLSVPPNTMKGAYSPSLAGSPRPAGSPRVAGTPSYLNSPALSVNEWGQTPSMTNGRRIKLRCVLDPLPNTAGNMQQDVNSRGEALKELFYISAELDAPIDTLRRDITQELGVQGKFSVGVYKVCIPWAAHYQSRTYSHRYALPAHLLAHFPSYNLDDPQQLNASYSIQPTTQHLVKGDDAGQSAPSETTVEDWWPEGIDNKDGVISLLIRLGEVEEEDVPDVSPMTLMVHFANQDVKPGSSLPLAPAINHMGAFVVEDDAPCPPLALEISRDATVSELKEAILKADGRPVGLLEKVKLWKVDMTWKEIIQCETMGDGQNGSMPWPYSPDAPDSTPLQHATDPLDSIFPAYKSNTNRISIFVWIHPSALGILTRSKDLTTSILGESIPNFQYPMKIRRHASKLERQAMLEKNKIRTITAQMENASGTYSRRPSLARHGRPNTAPSSAASSPGGSPTLAPMGFSGRKGILKRSSSGLPNGYMAPPSPNLPFTNFSMTAMYRSPGGSVSSSNVTSPMSSDSEDSAFSSVPHTPLASMMDLRITGDLLTSVLPGPAKTVRWSETTDVARKKSQKVARAVTIAEGNEVERDEEEATGQVHFGMAS</sequence>
<comment type="caution">
    <text evidence="1">The sequence shown here is derived from an EMBL/GenBank/DDBJ whole genome shotgun (WGS) entry which is preliminary data.</text>
</comment>
<organism evidence="1 2">
    <name type="scientific">Naganishia onofrii</name>
    <dbReference type="NCBI Taxonomy" id="1851511"/>
    <lineage>
        <taxon>Eukaryota</taxon>
        <taxon>Fungi</taxon>
        <taxon>Dikarya</taxon>
        <taxon>Basidiomycota</taxon>
        <taxon>Agaricomycotina</taxon>
        <taxon>Tremellomycetes</taxon>
        <taxon>Filobasidiales</taxon>
        <taxon>Filobasidiaceae</taxon>
        <taxon>Naganishia</taxon>
    </lineage>
</organism>
<gene>
    <name evidence="1" type="ORF">QFC24_001192</name>
</gene>
<evidence type="ECO:0000313" key="2">
    <source>
        <dbReference type="Proteomes" id="UP001234202"/>
    </source>
</evidence>
<dbReference type="Proteomes" id="UP001234202">
    <property type="component" value="Unassembled WGS sequence"/>
</dbReference>